<gene>
    <name evidence="1" type="ORF">SBFV1_gp14</name>
</gene>
<accession>A0A3S8NEQ6</accession>
<organism evidence="1">
    <name type="scientific">Sulfolobales Beppu filamentous phage 1</name>
    <dbReference type="NCBI Taxonomy" id="2493122"/>
    <lineage>
        <taxon>Viruses</taxon>
        <taxon>Adnaviria</taxon>
        <taxon>Zilligvirae</taxon>
        <taxon>Taleaviricota</taxon>
        <taxon>Tokiviricetes</taxon>
        <taxon>Ligamenvirales</taxon>
        <taxon>Lipothrixviridae</taxon>
        <taxon>Alphalipothrixvirus</taxon>
        <taxon>Alphalipothrixvirus beppuense</taxon>
    </lineage>
</organism>
<name>A0A3S8NEQ6_9VIRU</name>
<sequence>MRYSEAMCSKKDMQKEFLTWGYLLTTFRYPKSETG</sequence>
<protein>
    <submittedName>
        <fullName evidence="1">Uncharacterized protein</fullName>
    </submittedName>
</protein>
<dbReference type="Proteomes" id="UP000267912">
    <property type="component" value="Segment"/>
</dbReference>
<dbReference type="EMBL" id="MK064562">
    <property type="protein sequence ID" value="AZI75715.1"/>
    <property type="molecule type" value="Genomic_DNA"/>
</dbReference>
<evidence type="ECO:0000313" key="1">
    <source>
        <dbReference type="EMBL" id="AZI75715.1"/>
    </source>
</evidence>
<proteinExistence type="predicted"/>
<reference evidence="1" key="1">
    <citation type="journal article" date="2018" name="Environ. Microbiol.">
        <title>New archaeal viruses discovered by metagenomic analysis of viral communities in enrichment cultures.</title>
        <authorList>
            <person name="Liu Y."/>
            <person name="Brandt D."/>
            <person name="Ishino S."/>
            <person name="Ishino Y."/>
            <person name="Koonin E.V."/>
            <person name="Kalinowski J."/>
            <person name="Krupovic M."/>
            <person name="Prangishvili D."/>
        </authorList>
    </citation>
    <scope>NUCLEOTIDE SEQUENCE [LARGE SCALE GENOMIC DNA]</scope>
</reference>